<dbReference type="PANTHER" id="PTHR14017">
    <property type="entry name" value="LYSINE-SPECIFIC DEMETHYLASE"/>
    <property type="match status" value="1"/>
</dbReference>
<feature type="compositionally biased region" description="Polar residues" evidence="4">
    <location>
        <begin position="491"/>
        <end position="500"/>
    </location>
</feature>
<keyword evidence="2" id="KW-0539">Nucleus</keyword>
<feature type="compositionally biased region" description="Basic and acidic residues" evidence="4">
    <location>
        <begin position="1303"/>
        <end position="1321"/>
    </location>
</feature>
<feature type="region of interest" description="Disordered" evidence="4">
    <location>
        <begin position="388"/>
        <end position="1015"/>
    </location>
</feature>
<dbReference type="Pfam" id="PF13432">
    <property type="entry name" value="TPR_16"/>
    <property type="match status" value="1"/>
</dbReference>
<dbReference type="Pfam" id="PF00515">
    <property type="entry name" value="TPR_1"/>
    <property type="match status" value="1"/>
</dbReference>
<evidence type="ECO:0000313" key="5">
    <source>
        <dbReference type="EMBL" id="MBW0519986.1"/>
    </source>
</evidence>
<reference evidence="5" key="1">
    <citation type="submission" date="2021-03" db="EMBL/GenBank/DDBJ databases">
        <title>Draft genome sequence of rust myrtle Austropuccinia psidii MF-1, a brazilian biotype.</title>
        <authorList>
            <person name="Quecine M.C."/>
            <person name="Pachon D.M.R."/>
            <person name="Bonatelli M.L."/>
            <person name="Correr F.H."/>
            <person name="Franceschini L.M."/>
            <person name="Leite T.F."/>
            <person name="Margarido G.R.A."/>
            <person name="Almeida C.A."/>
            <person name="Ferrarezi J.A."/>
            <person name="Labate C.A."/>
        </authorList>
    </citation>
    <scope>NUCLEOTIDE SEQUENCE</scope>
    <source>
        <strain evidence="5">MF-1</strain>
    </source>
</reference>
<evidence type="ECO:0008006" key="7">
    <source>
        <dbReference type="Google" id="ProtNLM"/>
    </source>
</evidence>
<feature type="compositionally biased region" description="Acidic residues" evidence="4">
    <location>
        <begin position="1322"/>
        <end position="1345"/>
    </location>
</feature>
<comment type="caution">
    <text evidence="5">The sequence shown here is derived from an EMBL/GenBank/DDBJ whole genome shotgun (WGS) entry which is preliminary data.</text>
</comment>
<feature type="compositionally biased region" description="Low complexity" evidence="4">
    <location>
        <begin position="901"/>
        <end position="923"/>
    </location>
</feature>
<feature type="compositionally biased region" description="Low complexity" evidence="4">
    <location>
        <begin position="1059"/>
        <end position="1082"/>
    </location>
</feature>
<feature type="region of interest" description="Disordered" evidence="4">
    <location>
        <begin position="1032"/>
        <end position="1154"/>
    </location>
</feature>
<keyword evidence="3" id="KW-0802">TPR repeat</keyword>
<feature type="repeat" description="TPR" evidence="3">
    <location>
        <begin position="244"/>
        <end position="277"/>
    </location>
</feature>
<dbReference type="EMBL" id="AVOT02027773">
    <property type="protein sequence ID" value="MBW0519986.1"/>
    <property type="molecule type" value="Genomic_DNA"/>
</dbReference>
<dbReference type="GO" id="GO:0000122">
    <property type="term" value="P:negative regulation of transcription by RNA polymerase II"/>
    <property type="evidence" value="ECO:0007669"/>
    <property type="project" value="TreeGrafter"/>
</dbReference>
<evidence type="ECO:0000256" key="1">
    <source>
        <dbReference type="ARBA" id="ARBA00004123"/>
    </source>
</evidence>
<feature type="compositionally biased region" description="Polar residues" evidence="4">
    <location>
        <begin position="766"/>
        <end position="780"/>
    </location>
</feature>
<dbReference type="Pfam" id="PF13181">
    <property type="entry name" value="TPR_8"/>
    <property type="match status" value="2"/>
</dbReference>
<evidence type="ECO:0000256" key="3">
    <source>
        <dbReference type="PROSITE-ProRule" id="PRU00339"/>
    </source>
</evidence>
<dbReference type="GO" id="GO:0000978">
    <property type="term" value="F:RNA polymerase II cis-regulatory region sequence-specific DNA binding"/>
    <property type="evidence" value="ECO:0007669"/>
    <property type="project" value="TreeGrafter"/>
</dbReference>
<dbReference type="InterPro" id="IPR011990">
    <property type="entry name" value="TPR-like_helical_dom_sf"/>
</dbReference>
<name>A0A9Q3HVX3_9BASI</name>
<dbReference type="FunFam" id="1.25.40.10:FF:000403">
    <property type="entry name" value="General transcriptional repressor, putative"/>
    <property type="match status" value="1"/>
</dbReference>
<dbReference type="PROSITE" id="PS50293">
    <property type="entry name" value="TPR_REGION"/>
    <property type="match status" value="1"/>
</dbReference>
<feature type="compositionally biased region" description="Basic and acidic residues" evidence="4">
    <location>
        <begin position="639"/>
        <end position="671"/>
    </location>
</feature>
<dbReference type="InterPro" id="IPR019734">
    <property type="entry name" value="TPR_rpt"/>
</dbReference>
<feature type="region of interest" description="Disordered" evidence="4">
    <location>
        <begin position="1184"/>
        <end position="1355"/>
    </location>
</feature>
<keyword evidence="6" id="KW-1185">Reference proteome</keyword>
<feature type="compositionally biased region" description="Polar residues" evidence="4">
    <location>
        <begin position="1123"/>
        <end position="1142"/>
    </location>
</feature>
<dbReference type="InterPro" id="IPR051630">
    <property type="entry name" value="Corepressor-Demethylase"/>
</dbReference>
<feature type="compositionally biased region" description="Basic and acidic residues" evidence="4">
    <location>
        <begin position="828"/>
        <end position="837"/>
    </location>
</feature>
<feature type="compositionally biased region" description="Polar residues" evidence="4">
    <location>
        <begin position="415"/>
        <end position="450"/>
    </location>
</feature>
<evidence type="ECO:0000313" key="6">
    <source>
        <dbReference type="Proteomes" id="UP000765509"/>
    </source>
</evidence>
<comment type="subcellular location">
    <subcellularLocation>
        <location evidence="1">Nucleus</location>
    </subcellularLocation>
</comment>
<feature type="repeat" description="TPR" evidence="3">
    <location>
        <begin position="172"/>
        <end position="205"/>
    </location>
</feature>
<feature type="repeat" description="TPR" evidence="3">
    <location>
        <begin position="98"/>
        <end position="131"/>
    </location>
</feature>
<organism evidence="5 6">
    <name type="scientific">Austropuccinia psidii MF-1</name>
    <dbReference type="NCBI Taxonomy" id="1389203"/>
    <lineage>
        <taxon>Eukaryota</taxon>
        <taxon>Fungi</taxon>
        <taxon>Dikarya</taxon>
        <taxon>Basidiomycota</taxon>
        <taxon>Pucciniomycotina</taxon>
        <taxon>Pucciniomycetes</taxon>
        <taxon>Pucciniales</taxon>
        <taxon>Sphaerophragmiaceae</taxon>
        <taxon>Austropuccinia</taxon>
    </lineage>
</organism>
<dbReference type="PANTHER" id="PTHR14017:SF1">
    <property type="entry name" value="LD02225P"/>
    <property type="match status" value="1"/>
</dbReference>
<dbReference type="GO" id="GO:0031490">
    <property type="term" value="F:chromatin DNA binding"/>
    <property type="evidence" value="ECO:0007669"/>
    <property type="project" value="TreeGrafter"/>
</dbReference>
<proteinExistence type="predicted"/>
<dbReference type="PROSITE" id="PS50005">
    <property type="entry name" value="TPR"/>
    <property type="match status" value="5"/>
</dbReference>
<dbReference type="Gene3D" id="1.25.40.10">
    <property type="entry name" value="Tetratricopeptide repeat domain"/>
    <property type="match status" value="2"/>
</dbReference>
<feature type="compositionally biased region" description="Polar residues" evidence="4">
    <location>
        <begin position="929"/>
        <end position="945"/>
    </location>
</feature>
<dbReference type="SMART" id="SM00028">
    <property type="entry name" value="TPR"/>
    <property type="match status" value="9"/>
</dbReference>
<protein>
    <recommendedName>
        <fullName evidence="7">TPR-like protein</fullName>
    </recommendedName>
</protein>
<feature type="non-terminal residue" evidence="5">
    <location>
        <position position="1"/>
    </location>
</feature>
<feature type="compositionally biased region" description="Low complexity" evidence="4">
    <location>
        <begin position="1037"/>
        <end position="1048"/>
    </location>
</feature>
<feature type="repeat" description="TPR" evidence="3">
    <location>
        <begin position="135"/>
        <end position="168"/>
    </location>
</feature>
<feature type="repeat" description="TPR" evidence="3">
    <location>
        <begin position="278"/>
        <end position="311"/>
    </location>
</feature>
<evidence type="ECO:0000256" key="4">
    <source>
        <dbReference type="SAM" id="MobiDB-lite"/>
    </source>
</evidence>
<dbReference type="GO" id="GO:0017053">
    <property type="term" value="C:transcription repressor complex"/>
    <property type="evidence" value="ECO:0007669"/>
    <property type="project" value="TreeGrafter"/>
</dbReference>
<accession>A0A9Q3HVX3</accession>
<feature type="compositionally biased region" description="Polar residues" evidence="4">
    <location>
        <begin position="618"/>
        <end position="631"/>
    </location>
</feature>
<sequence length="1355" mass="146816">GACETLGEYNRAVDCYERALKLNPLNGTALTKAAGIYRHQENFKTAAKYFSRLLKMHEGNGEIWGALGHCYLMIDELPRTYTSYQQALHHCPSPKSEPKLWYGIGVLYDRYGSLEHAEEAFSSVIKMDPYFEKANEIYFRLGIIYKQQRKADLSLQCFQWILDKPPSPLTEIDIWFQIGHVHEQQGNFDRAKEAYERVLTENPTHAKVLQQLGGLYCREGASFYDPHEAIVILNRSRSVDSNDPFTWYLLGRVHMIIQDYHRAYESYQQAVYREGKNPAFWCSIGVLYYAISQFLDSLDAYSRAIRINPFLSEVWFNLGALYESCKDQMPDAIDAYTRAIQLDSNNAHIHRRLEEIKLHQETGAPLSAPPSPKDMSYTSANWPFPNALNGPSDVGFGHTSAQPHDESNRAPIIHSPNSPLNNLHTSSAGPLSPVGSSGRNIIRPDTSNSAIGMRPQSAGSFTHAPSSSLPHGNRHQPSHSGHPAPPPSHYVPSSSLTRRQSGGHGPLAPMEFEPSPRLPNRGHPSASQHNLPHIHAVVDSHSRGSSPTPTAPESVRRSQALPVSAPREIVSPHTSPSIRPNVAPNDRMHYCGQSIGPPGAISHLGPSSAYSRYPPSNPSMEDTIPSQSQHPGQLGGLLNRERVRDRPGRESARFRPHSPDSRAGRADRDARIPPTTNPSNNAHSHRSGDYGGAGFPVPPQAQRQLPYDNRQGSPGLRGPPTGPRPFSPENAHTPPWPGIDSRTGLQNPPSGGAGGVVSPELRRSGSRSSQSFPPGSNLPPSHQIPPPQHGPPSGRYDPRYDDSMIPGHRKSISAEQVSPQRPRSALQRSHEEIERQKALTVARQAQPSPTPSVAASEFSISGGNGANPSRRSARSKGISKEDEYPSGPAIRKRKAPASRLNVNNSNAVVPPVPSVNNSTSVSSIVAPVTSPSATAMNEGTQTQPISRDKKEKKKMANTKVRGVIKSKINDNSKGPSPSPAPPALSTELAPNQISQPTPGSGTSLPDRKVDEAFEEYDEVADTLLSFATQPSCRVLPSQQSSQDLSSHSAPPISKGSRVGISGSSKTGGSSRNGRNGNSAVSPESEKSSGGGAGGSRSGRSPSNSSHSMPARSIRGSPKRADSSPESTLTQPYLNQSSHYLQHSGNSISSNSIAVSPSVENHTGIVAPPPGLLTSGGSQFIASSYTASSAPVPKRLRSDGSSPSGWESGHDVKRSRASGQLSPLSVTNGETRSPHSTGGVSNIHGKTNMMSITGGRKGIMNDGYKKAREHRGNGSEQHQSSRRGKKGSDRPNPQRTVNEEEEDNKSAYDEGEEEFSKNRPSMDEDEGEEEEEAEDEVEEEEDEERDGQDVEMSTAT</sequence>
<feature type="compositionally biased region" description="Polar residues" evidence="4">
    <location>
        <begin position="991"/>
        <end position="1003"/>
    </location>
</feature>
<dbReference type="GO" id="GO:0005634">
    <property type="term" value="C:nucleus"/>
    <property type="evidence" value="ECO:0007669"/>
    <property type="project" value="UniProtKB-SubCell"/>
</dbReference>
<dbReference type="SUPFAM" id="SSF48452">
    <property type="entry name" value="TPR-like"/>
    <property type="match status" value="2"/>
</dbReference>
<feature type="compositionally biased region" description="Low complexity" evidence="4">
    <location>
        <begin position="1143"/>
        <end position="1154"/>
    </location>
</feature>
<dbReference type="OrthoDB" id="418911at2759"/>
<gene>
    <name evidence="5" type="ORF">O181_059701</name>
</gene>
<feature type="compositionally biased region" description="Polar residues" evidence="4">
    <location>
        <begin position="1216"/>
        <end position="1250"/>
    </location>
</feature>
<feature type="compositionally biased region" description="Low complexity" evidence="4">
    <location>
        <begin position="1097"/>
        <end position="1112"/>
    </location>
</feature>
<feature type="compositionally biased region" description="Polar residues" evidence="4">
    <location>
        <begin position="843"/>
        <end position="870"/>
    </location>
</feature>
<feature type="compositionally biased region" description="Polar residues" evidence="4">
    <location>
        <begin position="457"/>
        <end position="470"/>
    </location>
</feature>
<dbReference type="Proteomes" id="UP000765509">
    <property type="component" value="Unassembled WGS sequence"/>
</dbReference>
<feature type="compositionally biased region" description="Basic and acidic residues" evidence="4">
    <location>
        <begin position="1262"/>
        <end position="1272"/>
    </location>
</feature>
<evidence type="ECO:0000256" key="2">
    <source>
        <dbReference type="ARBA" id="ARBA00023242"/>
    </source>
</evidence>